<accession>A0A0C3PMK4</accession>
<evidence type="ECO:0000313" key="7">
    <source>
        <dbReference type="Proteomes" id="UP000053257"/>
    </source>
</evidence>
<dbReference type="EMBL" id="KN840489">
    <property type="protein sequence ID" value="KIP07863.1"/>
    <property type="molecule type" value="Genomic_DNA"/>
</dbReference>
<keyword evidence="3" id="KW-0862">Zinc</keyword>
<evidence type="ECO:0000256" key="3">
    <source>
        <dbReference type="ARBA" id="ARBA00022833"/>
    </source>
</evidence>
<evidence type="ECO:0000256" key="2">
    <source>
        <dbReference type="ARBA" id="ARBA00022771"/>
    </source>
</evidence>
<dbReference type="PROSITE" id="PS50865">
    <property type="entry name" value="ZF_MYND_2"/>
    <property type="match status" value="1"/>
</dbReference>
<sequence length="204" mass="22477">MSHMQSTFGCLFGLNDIMLSYRDLQKPRANPYVRHVLRSARARARGLPNLVVRAFLAAPRARGPSALITHLLLWCDAFQGTDAYAALDRHQSVEVDRLAGMLGAVANVPTGPLPRLDARAPRGVPPRPGGVRRVHDGAGLLCSRCKLVRYCDRECQMEAWKAGHKHVCFAVGDVTGANVQIYKCAFLTVPPVIVRKSFHRVQDS</sequence>
<dbReference type="AlphaFoldDB" id="A0A0C3PMK4"/>
<dbReference type="HOGENOM" id="CLU_1343699_0_0_1"/>
<evidence type="ECO:0000313" key="6">
    <source>
        <dbReference type="EMBL" id="KIP07863.1"/>
    </source>
</evidence>
<dbReference type="Gene3D" id="6.10.140.2220">
    <property type="match status" value="1"/>
</dbReference>
<dbReference type="Proteomes" id="UP000053257">
    <property type="component" value="Unassembled WGS sequence"/>
</dbReference>
<gene>
    <name evidence="6" type="ORF">PHLGIDRAFT_117733</name>
</gene>
<dbReference type="STRING" id="745531.A0A0C3PMK4"/>
<dbReference type="GO" id="GO:0008270">
    <property type="term" value="F:zinc ion binding"/>
    <property type="evidence" value="ECO:0007669"/>
    <property type="project" value="UniProtKB-KW"/>
</dbReference>
<evidence type="ECO:0000256" key="4">
    <source>
        <dbReference type="PROSITE-ProRule" id="PRU00134"/>
    </source>
</evidence>
<feature type="domain" description="MYND-type" evidence="5">
    <location>
        <begin position="142"/>
        <end position="168"/>
    </location>
</feature>
<evidence type="ECO:0000256" key="1">
    <source>
        <dbReference type="ARBA" id="ARBA00022723"/>
    </source>
</evidence>
<protein>
    <recommendedName>
        <fullName evidence="5">MYND-type domain-containing protein</fullName>
    </recommendedName>
</protein>
<keyword evidence="7" id="KW-1185">Reference proteome</keyword>
<proteinExistence type="predicted"/>
<name>A0A0C3PMK4_PHLG1</name>
<dbReference type="Pfam" id="PF01753">
    <property type="entry name" value="zf-MYND"/>
    <property type="match status" value="1"/>
</dbReference>
<reference evidence="6 7" key="1">
    <citation type="journal article" date="2014" name="PLoS Genet.">
        <title>Analysis of the Phlebiopsis gigantea genome, transcriptome and secretome provides insight into its pioneer colonization strategies of wood.</title>
        <authorList>
            <person name="Hori C."/>
            <person name="Ishida T."/>
            <person name="Igarashi K."/>
            <person name="Samejima M."/>
            <person name="Suzuki H."/>
            <person name="Master E."/>
            <person name="Ferreira P."/>
            <person name="Ruiz-Duenas F.J."/>
            <person name="Held B."/>
            <person name="Canessa P."/>
            <person name="Larrondo L.F."/>
            <person name="Schmoll M."/>
            <person name="Druzhinina I.S."/>
            <person name="Kubicek C.P."/>
            <person name="Gaskell J.A."/>
            <person name="Kersten P."/>
            <person name="St John F."/>
            <person name="Glasner J."/>
            <person name="Sabat G."/>
            <person name="Splinter BonDurant S."/>
            <person name="Syed K."/>
            <person name="Yadav J."/>
            <person name="Mgbeahuruike A.C."/>
            <person name="Kovalchuk A."/>
            <person name="Asiegbu F.O."/>
            <person name="Lackner G."/>
            <person name="Hoffmeister D."/>
            <person name="Rencoret J."/>
            <person name="Gutierrez A."/>
            <person name="Sun H."/>
            <person name="Lindquist E."/>
            <person name="Barry K."/>
            <person name="Riley R."/>
            <person name="Grigoriev I.V."/>
            <person name="Henrissat B."/>
            <person name="Kues U."/>
            <person name="Berka R.M."/>
            <person name="Martinez A.T."/>
            <person name="Covert S.F."/>
            <person name="Blanchette R.A."/>
            <person name="Cullen D."/>
        </authorList>
    </citation>
    <scope>NUCLEOTIDE SEQUENCE [LARGE SCALE GENOMIC DNA]</scope>
    <source>
        <strain evidence="6 7">11061_1 CR5-6</strain>
    </source>
</reference>
<dbReference type="InterPro" id="IPR002893">
    <property type="entry name" value="Znf_MYND"/>
</dbReference>
<dbReference type="OrthoDB" id="432970at2759"/>
<keyword evidence="1" id="KW-0479">Metal-binding</keyword>
<organism evidence="6 7">
    <name type="scientific">Phlebiopsis gigantea (strain 11061_1 CR5-6)</name>
    <name type="common">White-rot fungus</name>
    <name type="synonym">Peniophora gigantea</name>
    <dbReference type="NCBI Taxonomy" id="745531"/>
    <lineage>
        <taxon>Eukaryota</taxon>
        <taxon>Fungi</taxon>
        <taxon>Dikarya</taxon>
        <taxon>Basidiomycota</taxon>
        <taxon>Agaricomycotina</taxon>
        <taxon>Agaricomycetes</taxon>
        <taxon>Polyporales</taxon>
        <taxon>Phanerochaetaceae</taxon>
        <taxon>Phlebiopsis</taxon>
    </lineage>
</organism>
<evidence type="ECO:0000259" key="5">
    <source>
        <dbReference type="PROSITE" id="PS50865"/>
    </source>
</evidence>
<dbReference type="SUPFAM" id="SSF144232">
    <property type="entry name" value="HIT/MYND zinc finger-like"/>
    <property type="match status" value="1"/>
</dbReference>
<keyword evidence="2 4" id="KW-0863">Zinc-finger</keyword>